<dbReference type="Proteomes" id="UP000230423">
    <property type="component" value="Unassembled WGS sequence"/>
</dbReference>
<evidence type="ECO:0000313" key="2">
    <source>
        <dbReference type="Proteomes" id="UP000230423"/>
    </source>
</evidence>
<dbReference type="EMBL" id="KZ351295">
    <property type="protein sequence ID" value="PIO63096.1"/>
    <property type="molecule type" value="Genomic_DNA"/>
</dbReference>
<dbReference type="AlphaFoldDB" id="A0A2G9TYJ8"/>
<accession>A0A2G9TYJ8</accession>
<organism evidence="1 2">
    <name type="scientific">Teladorsagia circumcincta</name>
    <name type="common">Brown stomach worm</name>
    <name type="synonym">Ostertagia circumcincta</name>
    <dbReference type="NCBI Taxonomy" id="45464"/>
    <lineage>
        <taxon>Eukaryota</taxon>
        <taxon>Metazoa</taxon>
        <taxon>Ecdysozoa</taxon>
        <taxon>Nematoda</taxon>
        <taxon>Chromadorea</taxon>
        <taxon>Rhabditida</taxon>
        <taxon>Rhabditina</taxon>
        <taxon>Rhabditomorpha</taxon>
        <taxon>Strongyloidea</taxon>
        <taxon>Trichostrongylidae</taxon>
        <taxon>Teladorsagia</taxon>
    </lineage>
</organism>
<reference evidence="1 2" key="1">
    <citation type="submission" date="2015-09" db="EMBL/GenBank/DDBJ databases">
        <title>Draft genome of the parasitic nematode Teladorsagia circumcincta isolate WARC Sus (inbred).</title>
        <authorList>
            <person name="Mitreva M."/>
        </authorList>
    </citation>
    <scope>NUCLEOTIDE SEQUENCE [LARGE SCALE GENOMIC DNA]</scope>
    <source>
        <strain evidence="1 2">S</strain>
    </source>
</reference>
<keyword evidence="2" id="KW-1185">Reference proteome</keyword>
<gene>
    <name evidence="1" type="ORF">TELCIR_15321</name>
</gene>
<evidence type="ECO:0000313" key="1">
    <source>
        <dbReference type="EMBL" id="PIO63096.1"/>
    </source>
</evidence>
<proteinExistence type="predicted"/>
<name>A0A2G9TYJ8_TELCI</name>
<protein>
    <submittedName>
        <fullName evidence="1">Uncharacterized protein</fullName>
    </submittedName>
</protein>
<sequence length="72" mass="8716">MQQKMYCFTCGGRRKVGQSRLFSKRAIKRENGLKGTLWDDHFLGAVWMWQPIKEAKLYLQWKEFARQYSRVE</sequence>